<dbReference type="EMBL" id="JAAAIM010002667">
    <property type="protein sequence ID" value="KAG0271769.1"/>
    <property type="molecule type" value="Genomic_DNA"/>
</dbReference>
<proteinExistence type="predicted"/>
<keyword evidence="6" id="KW-1185">Reference proteome</keyword>
<organism evidence="5 6">
    <name type="scientific">Linnemannia gamsii</name>
    <dbReference type="NCBI Taxonomy" id="64522"/>
    <lineage>
        <taxon>Eukaryota</taxon>
        <taxon>Fungi</taxon>
        <taxon>Fungi incertae sedis</taxon>
        <taxon>Mucoromycota</taxon>
        <taxon>Mortierellomycotina</taxon>
        <taxon>Mortierellomycetes</taxon>
        <taxon>Mortierellales</taxon>
        <taxon>Mortierellaceae</taxon>
        <taxon>Linnemannia</taxon>
    </lineage>
</organism>
<dbReference type="Proteomes" id="UP001194696">
    <property type="component" value="Unassembled WGS sequence"/>
</dbReference>
<name>A0ABQ7JH74_9FUNG</name>
<evidence type="ECO:0000313" key="6">
    <source>
        <dbReference type="Proteomes" id="UP001194696"/>
    </source>
</evidence>
<comment type="caution">
    <text evidence="5">The sequence shown here is derived from an EMBL/GenBank/DDBJ whole genome shotgun (WGS) entry which is preliminary data.</text>
</comment>
<reference evidence="5 6" key="1">
    <citation type="journal article" date="2020" name="Fungal Divers.">
        <title>Resolving the Mortierellaceae phylogeny through synthesis of multi-gene phylogenetics and phylogenomics.</title>
        <authorList>
            <person name="Vandepol N."/>
            <person name="Liber J."/>
            <person name="Desiro A."/>
            <person name="Na H."/>
            <person name="Kennedy M."/>
            <person name="Barry K."/>
            <person name="Grigoriev I.V."/>
            <person name="Miller A.N."/>
            <person name="O'Donnell K."/>
            <person name="Stajich J.E."/>
            <person name="Bonito G."/>
        </authorList>
    </citation>
    <scope>NUCLEOTIDE SEQUENCE [LARGE SCALE GENOMIC DNA]</scope>
    <source>
        <strain evidence="5 6">AD045</strain>
    </source>
</reference>
<sequence length="109" mass="12346">MTDNRLNFLCLVNGESTSFPVEIEPTKTIGDLKDAIKAKKTNDFSDVDADKLTLWRVSIPLVPKKDRKDISLGDIPSKEELDETDDLSDVFRDKPPKKTIHIIVQRPPQ</sequence>
<keyword evidence="3" id="KW-0964">Secreted</keyword>
<comment type="subcellular location">
    <subcellularLocation>
        <location evidence="1">Host cell</location>
    </subcellularLocation>
    <subcellularLocation>
        <location evidence="2">Secreted</location>
    </subcellularLocation>
</comment>
<dbReference type="Pfam" id="PF20147">
    <property type="entry name" value="Crinkler"/>
    <property type="match status" value="1"/>
</dbReference>
<evidence type="ECO:0000313" key="5">
    <source>
        <dbReference type="EMBL" id="KAG0271769.1"/>
    </source>
</evidence>
<gene>
    <name evidence="5" type="ORF">BGZ96_005631</name>
</gene>
<evidence type="ECO:0000256" key="2">
    <source>
        <dbReference type="ARBA" id="ARBA00004613"/>
    </source>
</evidence>
<evidence type="ECO:0000256" key="1">
    <source>
        <dbReference type="ARBA" id="ARBA00004340"/>
    </source>
</evidence>
<evidence type="ECO:0000259" key="4">
    <source>
        <dbReference type="Pfam" id="PF20147"/>
    </source>
</evidence>
<feature type="domain" description="Crinkler effector protein N-terminal" evidence="4">
    <location>
        <begin position="7"/>
        <end position="105"/>
    </location>
</feature>
<evidence type="ECO:0000256" key="3">
    <source>
        <dbReference type="ARBA" id="ARBA00022525"/>
    </source>
</evidence>
<dbReference type="InterPro" id="IPR045379">
    <property type="entry name" value="Crinkler_N"/>
</dbReference>
<feature type="non-terminal residue" evidence="5">
    <location>
        <position position="109"/>
    </location>
</feature>
<protein>
    <recommendedName>
        <fullName evidence="4">Crinkler effector protein N-terminal domain-containing protein</fullName>
    </recommendedName>
</protein>
<accession>A0ABQ7JH74</accession>